<feature type="transmembrane region" description="Helical" evidence="9">
    <location>
        <begin position="220"/>
        <end position="239"/>
    </location>
</feature>
<dbReference type="PIRSF" id="PIRSF006304">
    <property type="entry name" value="GatC"/>
    <property type="match status" value="1"/>
</dbReference>
<evidence type="ECO:0000256" key="8">
    <source>
        <dbReference type="ARBA" id="ARBA00023136"/>
    </source>
</evidence>
<keyword evidence="8 9" id="KW-0472">Membrane</keyword>
<dbReference type="Proteomes" id="UP000030008">
    <property type="component" value="Unassembled WGS sequence"/>
</dbReference>
<dbReference type="GeneID" id="61924147"/>
<evidence type="ECO:0000313" key="12">
    <source>
        <dbReference type="EMBL" id="QJA01156.1"/>
    </source>
</evidence>
<dbReference type="InterPro" id="IPR004703">
    <property type="entry name" value="PTS_sugar-sp_permease"/>
</dbReference>
<feature type="transmembrane region" description="Helical" evidence="9">
    <location>
        <begin position="305"/>
        <end position="323"/>
    </location>
</feature>
<evidence type="ECO:0000256" key="3">
    <source>
        <dbReference type="ARBA" id="ARBA00022475"/>
    </source>
</evidence>
<feature type="transmembrane region" description="Helical" evidence="9">
    <location>
        <begin position="97"/>
        <end position="120"/>
    </location>
</feature>
<reference evidence="12 14" key="2">
    <citation type="submission" date="2020-02" db="EMBL/GenBank/DDBJ databases">
        <authorList>
            <person name="Kociolek L.K."/>
            <person name="Ozer E.A."/>
        </authorList>
    </citation>
    <scope>NUCLEOTIDE SEQUENCE [LARGE SCALE GENOMIC DNA]</scope>
    <source>
        <strain evidence="12 14">ATCC 14501</strain>
    </source>
</reference>
<evidence type="ECO:0000256" key="6">
    <source>
        <dbReference type="ARBA" id="ARBA00022692"/>
    </source>
</evidence>
<dbReference type="Proteomes" id="UP000503330">
    <property type="component" value="Chromosome"/>
</dbReference>
<dbReference type="Proteomes" id="UP001203972">
    <property type="component" value="Unassembled WGS sequence"/>
</dbReference>
<organism evidence="10 13">
    <name type="scientific">Clostridium innocuum</name>
    <dbReference type="NCBI Taxonomy" id="1522"/>
    <lineage>
        <taxon>Bacteria</taxon>
        <taxon>Bacillati</taxon>
        <taxon>Bacillota</taxon>
        <taxon>Clostridia</taxon>
        <taxon>Eubacteriales</taxon>
        <taxon>Clostridiaceae</taxon>
        <taxon>Clostridium</taxon>
    </lineage>
</organism>
<dbReference type="EMBL" id="CP048838">
    <property type="protein sequence ID" value="QJA01156.1"/>
    <property type="molecule type" value="Genomic_DNA"/>
</dbReference>
<feature type="transmembrane region" description="Helical" evidence="9">
    <location>
        <begin position="178"/>
        <end position="199"/>
    </location>
</feature>
<evidence type="ECO:0000256" key="9">
    <source>
        <dbReference type="SAM" id="Phobius"/>
    </source>
</evidence>
<feature type="transmembrane region" description="Helical" evidence="9">
    <location>
        <begin position="132"/>
        <end position="158"/>
    </location>
</feature>
<feature type="transmembrane region" description="Helical" evidence="9">
    <location>
        <begin position="412"/>
        <end position="430"/>
    </location>
</feature>
<dbReference type="Pfam" id="PF03611">
    <property type="entry name" value="EIIC-GAT"/>
    <property type="match status" value="1"/>
</dbReference>
<evidence type="ECO:0000256" key="2">
    <source>
        <dbReference type="ARBA" id="ARBA00022448"/>
    </source>
</evidence>
<evidence type="ECO:0000256" key="7">
    <source>
        <dbReference type="ARBA" id="ARBA00022989"/>
    </source>
</evidence>
<dbReference type="RefSeq" id="WP_002606939.1">
    <property type="nucleotide sequence ID" value="NZ_AP025565.1"/>
</dbReference>
<proteinExistence type="predicted"/>
<dbReference type="GO" id="GO:0009401">
    <property type="term" value="P:phosphoenolpyruvate-dependent sugar phosphotransferase system"/>
    <property type="evidence" value="ECO:0007669"/>
    <property type="project" value="UniProtKB-KW"/>
</dbReference>
<evidence type="ECO:0000256" key="1">
    <source>
        <dbReference type="ARBA" id="ARBA00004651"/>
    </source>
</evidence>
<reference evidence="11" key="3">
    <citation type="journal article" date="2022" name="Clin. Infect. Dis.">
        <title>Association between Clostridium innocuum and antibiotic-associated diarrhea in adults and children: A cross-sectional study and comparative genomics analysis.</title>
        <authorList>
            <person name="Cherny K.E."/>
            <person name="Muscat E.B."/>
            <person name="Balaji A."/>
            <person name="Mukherjee J."/>
            <person name="Ozer E.A."/>
            <person name="Angarone M.P."/>
            <person name="Hauser A.R."/>
            <person name="Sichel J.S."/>
            <person name="Amponsah E."/>
            <person name="Kociolek L.K."/>
        </authorList>
    </citation>
    <scope>NUCLEOTIDE SEQUENCE</scope>
    <source>
        <strain evidence="11">NU1-AC-029v</strain>
    </source>
</reference>
<dbReference type="GO" id="GO:0005886">
    <property type="term" value="C:plasma membrane"/>
    <property type="evidence" value="ECO:0007669"/>
    <property type="project" value="UniProtKB-SubCell"/>
</dbReference>
<feature type="transmembrane region" description="Helical" evidence="9">
    <location>
        <begin position="329"/>
        <end position="347"/>
    </location>
</feature>
<dbReference type="EMBL" id="JAKTMA010000029">
    <property type="protein sequence ID" value="MCR0234205.1"/>
    <property type="molecule type" value="Genomic_DNA"/>
</dbReference>
<evidence type="ECO:0000313" key="11">
    <source>
        <dbReference type="EMBL" id="MCR0234205.1"/>
    </source>
</evidence>
<sequence length="448" mass="48175">MEMLATVFQGLLDLGAAVFLPIVLFIIGLIVGMKPGKAFSSALTLGVAFIGINLLIGYMGDTVGAAFTTIVEGSDSTLKYIDMGWAPALGLAWQWQYAFLMFPIQIAINVIMLLLGWTNCLNVDMWNVGNKVFTAFLVTSACNNVIVGFIVAIVQIIAELKNADYTKYQILELTGVPSVGMPHCMFLSNIFFYPIANILDKILPNTKTLNAQEIRNKIGIFGENHVLGFLMGTIIGLAAGQGSGALLLGVQAGTALTLFPMVSKLFMTALTPISDAASEWVKKKFPGRELIIGLDWPILAGNSEIWVAIILTIPVALIFSLILPGNTALVLGNLMNVCVCVPLFLAMKGDVLKMCIVSWIWCPILSYAASVMGPLLTSLANTAGTYNTDITWWGCDIAEIRFAIYEAATGNMIGIVACVAVVALGILYFLKLAPAREKAAKERLESGQ</sequence>
<evidence type="ECO:0000256" key="4">
    <source>
        <dbReference type="ARBA" id="ARBA00022597"/>
    </source>
</evidence>
<feature type="transmembrane region" description="Helical" evidence="9">
    <location>
        <begin position="354"/>
        <end position="376"/>
    </location>
</feature>
<evidence type="ECO:0000313" key="10">
    <source>
        <dbReference type="EMBL" id="KGJ54571.1"/>
    </source>
</evidence>
<name>A0A099IAG6_CLOIN</name>
<evidence type="ECO:0000256" key="5">
    <source>
        <dbReference type="ARBA" id="ARBA00022683"/>
    </source>
</evidence>
<comment type="subcellular location">
    <subcellularLocation>
        <location evidence="1">Cell membrane</location>
        <topology evidence="1">Multi-pass membrane protein</topology>
    </subcellularLocation>
</comment>
<reference evidence="10 13" key="1">
    <citation type="submission" date="2014-08" db="EMBL/GenBank/DDBJ databases">
        <title>Clostridium innocuum, an unnegligible vancomycin-resistant pathogen causing extra-intestinal infections.</title>
        <authorList>
            <person name="Feng Y."/>
            <person name="Chiu C.-H."/>
        </authorList>
    </citation>
    <scope>NUCLEOTIDE SEQUENCE [LARGE SCALE GENOMIC DNA]</scope>
    <source>
        <strain evidence="10 13">AN88</strain>
    </source>
</reference>
<dbReference type="GO" id="GO:0015577">
    <property type="term" value="F:galactitol transmembrane transporter activity"/>
    <property type="evidence" value="ECO:0007669"/>
    <property type="project" value="InterPro"/>
</dbReference>
<evidence type="ECO:0000313" key="13">
    <source>
        <dbReference type="Proteomes" id="UP000030008"/>
    </source>
</evidence>
<dbReference type="InterPro" id="IPR013853">
    <property type="entry name" value="EIIC-GAT"/>
</dbReference>
<keyword evidence="7 9" id="KW-1133">Transmembrane helix</keyword>
<keyword evidence="2" id="KW-0813">Transport</keyword>
<dbReference type="PANTHER" id="PTHR37324:SF2">
    <property type="entry name" value="PTS SYSTEM GALACTITOL-SPECIFIC EIIC COMPONENT"/>
    <property type="match status" value="1"/>
</dbReference>
<feature type="transmembrane region" description="Helical" evidence="9">
    <location>
        <begin position="6"/>
        <end position="31"/>
    </location>
</feature>
<keyword evidence="5" id="KW-0598">Phosphotransferase system</keyword>
<protein>
    <submittedName>
        <fullName evidence="10">PTS galactitol transporter subunit IIC</fullName>
    </submittedName>
</protein>
<keyword evidence="3" id="KW-1003">Cell membrane</keyword>
<dbReference type="PANTHER" id="PTHR37324">
    <property type="entry name" value="PTS SYSTEM GALACTITOL-SPECIFIC EIIC COMPONENT"/>
    <property type="match status" value="1"/>
</dbReference>
<keyword evidence="4" id="KW-0762">Sugar transport</keyword>
<gene>
    <name evidence="10" type="ORF">CIAN88_02800</name>
    <name evidence="12" type="ORF">G4D54_01380</name>
    <name evidence="11" type="ORF">MKC95_15645</name>
</gene>
<keyword evidence="6 9" id="KW-0812">Transmembrane</keyword>
<feature type="transmembrane region" description="Helical" evidence="9">
    <location>
        <begin position="38"/>
        <end position="59"/>
    </location>
</feature>
<dbReference type="EMBL" id="JQIF01000014">
    <property type="protein sequence ID" value="KGJ54571.1"/>
    <property type="molecule type" value="Genomic_DNA"/>
</dbReference>
<evidence type="ECO:0000313" key="14">
    <source>
        <dbReference type="Proteomes" id="UP000503330"/>
    </source>
</evidence>
<dbReference type="AlphaFoldDB" id="A0A099IAG6"/>
<accession>A0A099IAG6</accession>